<dbReference type="PANTHER" id="PTHR42813">
    <property type="entry name" value="ZINC-TYPE ALCOHOL DEHYDROGENASE-LIKE"/>
    <property type="match status" value="1"/>
</dbReference>
<comment type="cofactor">
    <cofactor evidence="1">
        <name>Zn(2+)</name>
        <dbReference type="ChEBI" id="CHEBI:29105"/>
    </cofactor>
</comment>
<evidence type="ECO:0000256" key="2">
    <source>
        <dbReference type="ARBA" id="ARBA00022723"/>
    </source>
</evidence>
<dbReference type="SUPFAM" id="SSF50129">
    <property type="entry name" value="GroES-like"/>
    <property type="match status" value="1"/>
</dbReference>
<dbReference type="GO" id="GO:0046872">
    <property type="term" value="F:metal ion binding"/>
    <property type="evidence" value="ECO:0007669"/>
    <property type="project" value="UniProtKB-KW"/>
</dbReference>
<dbReference type="PANTHER" id="PTHR42813:SF2">
    <property type="entry name" value="DEHYDROGENASE, ZINC-CONTAINING, PUTATIVE (AFU_ORTHOLOGUE AFUA_2G02810)-RELATED"/>
    <property type="match status" value="1"/>
</dbReference>
<sequence>MSSLPEKQTAVRWYPPAYDIRVEEAPVLDITDPDDAIVKVTLAGLCGSDLHVYRGSGLTKDHTIGHEFLGVVVKLGSNFGKQDQTRPALYATLKVGDKVVAPFTVNCGECHVCRLGYTGRCPNGLLFGSPALEGGQAQFIRVPKAGGTLYNLSDPSSFSLSLSSFTSSSPSGAGASSSLAEAISSISDSSLLLLSDILPTGVFAALQILNHPKVQPMLTGKPWPNALSRMTSHMPLPYTLAHPNPNDPQSQQGGGGKTLLREEDRVLNLAVVGLGPVGICAIVSLLDMLSKLGEDSSGEIGSGVKYRIVAIDPNSSRREKVKEIYDILPASCKSKGDFLVMDIDQAKQDVSESTSRIGCTGVLEIVGSPQALRLSYELVRPFGVVTSVGVHGAKEVPFKGVELYNKNVSFDFGRCPARAMFPMAVEVLVKYQNVFGPIGESTSLIDKIVPFKEAKQIYEDFDKGRVGKVLFDPWM</sequence>
<evidence type="ECO:0000259" key="6">
    <source>
        <dbReference type="Pfam" id="PF08240"/>
    </source>
</evidence>
<dbReference type="InterPro" id="IPR013149">
    <property type="entry name" value="ADH-like_C"/>
</dbReference>
<evidence type="ECO:0000256" key="1">
    <source>
        <dbReference type="ARBA" id="ARBA00001947"/>
    </source>
</evidence>
<evidence type="ECO:0000259" key="5">
    <source>
        <dbReference type="Pfam" id="PF00107"/>
    </source>
</evidence>
<organism evidence="7 8">
    <name type="scientific">Dendrothele bispora (strain CBS 962.96)</name>
    <dbReference type="NCBI Taxonomy" id="1314807"/>
    <lineage>
        <taxon>Eukaryota</taxon>
        <taxon>Fungi</taxon>
        <taxon>Dikarya</taxon>
        <taxon>Basidiomycota</taxon>
        <taxon>Agaricomycotina</taxon>
        <taxon>Agaricomycetes</taxon>
        <taxon>Agaricomycetidae</taxon>
        <taxon>Agaricales</taxon>
        <taxon>Agaricales incertae sedis</taxon>
        <taxon>Dendrothele</taxon>
    </lineage>
</organism>
<dbReference type="InterPro" id="IPR036291">
    <property type="entry name" value="NAD(P)-bd_dom_sf"/>
</dbReference>
<dbReference type="Pfam" id="PF08240">
    <property type="entry name" value="ADH_N"/>
    <property type="match status" value="1"/>
</dbReference>
<evidence type="ECO:0000256" key="3">
    <source>
        <dbReference type="ARBA" id="ARBA00022833"/>
    </source>
</evidence>
<dbReference type="InterPro" id="IPR013154">
    <property type="entry name" value="ADH-like_N"/>
</dbReference>
<feature type="domain" description="Alcohol dehydrogenase-like N-terminal" evidence="6">
    <location>
        <begin position="33"/>
        <end position="145"/>
    </location>
</feature>
<dbReference type="OrthoDB" id="3941538at2759"/>
<accession>A0A4S8L936</accession>
<dbReference type="EMBL" id="ML179558">
    <property type="protein sequence ID" value="THU85244.1"/>
    <property type="molecule type" value="Genomic_DNA"/>
</dbReference>
<dbReference type="AlphaFoldDB" id="A0A4S8L936"/>
<keyword evidence="8" id="KW-1185">Reference proteome</keyword>
<dbReference type="Gene3D" id="3.40.50.720">
    <property type="entry name" value="NAD(P)-binding Rossmann-like Domain"/>
    <property type="match status" value="1"/>
</dbReference>
<protein>
    <submittedName>
        <fullName evidence="7">Alcohol dehydrogenase</fullName>
    </submittedName>
</protein>
<evidence type="ECO:0000313" key="7">
    <source>
        <dbReference type="EMBL" id="THU85244.1"/>
    </source>
</evidence>
<feature type="region of interest" description="Disordered" evidence="4">
    <location>
        <begin position="236"/>
        <end position="257"/>
    </location>
</feature>
<keyword evidence="2" id="KW-0479">Metal-binding</keyword>
<feature type="domain" description="Alcohol dehydrogenase-like C-terminal" evidence="5">
    <location>
        <begin position="304"/>
        <end position="411"/>
    </location>
</feature>
<name>A0A4S8L936_DENBC</name>
<keyword evidence="3" id="KW-0862">Zinc</keyword>
<reference evidence="7 8" key="1">
    <citation type="journal article" date="2019" name="Nat. Ecol. Evol.">
        <title>Megaphylogeny resolves global patterns of mushroom evolution.</title>
        <authorList>
            <person name="Varga T."/>
            <person name="Krizsan K."/>
            <person name="Foldi C."/>
            <person name="Dima B."/>
            <person name="Sanchez-Garcia M."/>
            <person name="Sanchez-Ramirez S."/>
            <person name="Szollosi G.J."/>
            <person name="Szarkandi J.G."/>
            <person name="Papp V."/>
            <person name="Albert L."/>
            <person name="Andreopoulos W."/>
            <person name="Angelini C."/>
            <person name="Antonin V."/>
            <person name="Barry K.W."/>
            <person name="Bougher N.L."/>
            <person name="Buchanan P."/>
            <person name="Buyck B."/>
            <person name="Bense V."/>
            <person name="Catcheside P."/>
            <person name="Chovatia M."/>
            <person name="Cooper J."/>
            <person name="Damon W."/>
            <person name="Desjardin D."/>
            <person name="Finy P."/>
            <person name="Geml J."/>
            <person name="Haridas S."/>
            <person name="Hughes K."/>
            <person name="Justo A."/>
            <person name="Karasinski D."/>
            <person name="Kautmanova I."/>
            <person name="Kiss B."/>
            <person name="Kocsube S."/>
            <person name="Kotiranta H."/>
            <person name="LaButti K.M."/>
            <person name="Lechner B.E."/>
            <person name="Liimatainen K."/>
            <person name="Lipzen A."/>
            <person name="Lukacs Z."/>
            <person name="Mihaltcheva S."/>
            <person name="Morgado L.N."/>
            <person name="Niskanen T."/>
            <person name="Noordeloos M.E."/>
            <person name="Ohm R.A."/>
            <person name="Ortiz-Santana B."/>
            <person name="Ovrebo C."/>
            <person name="Racz N."/>
            <person name="Riley R."/>
            <person name="Savchenko A."/>
            <person name="Shiryaev A."/>
            <person name="Soop K."/>
            <person name="Spirin V."/>
            <person name="Szebenyi C."/>
            <person name="Tomsovsky M."/>
            <person name="Tulloss R.E."/>
            <person name="Uehling J."/>
            <person name="Grigoriev I.V."/>
            <person name="Vagvolgyi C."/>
            <person name="Papp T."/>
            <person name="Martin F.M."/>
            <person name="Miettinen O."/>
            <person name="Hibbett D.S."/>
            <person name="Nagy L.G."/>
        </authorList>
    </citation>
    <scope>NUCLEOTIDE SEQUENCE [LARGE SCALE GENOMIC DNA]</scope>
    <source>
        <strain evidence="7 8">CBS 962.96</strain>
    </source>
</reference>
<proteinExistence type="predicted"/>
<dbReference type="InterPro" id="IPR011032">
    <property type="entry name" value="GroES-like_sf"/>
</dbReference>
<dbReference type="Pfam" id="PF00107">
    <property type="entry name" value="ADH_zinc_N"/>
    <property type="match status" value="1"/>
</dbReference>
<dbReference type="SUPFAM" id="SSF51735">
    <property type="entry name" value="NAD(P)-binding Rossmann-fold domains"/>
    <property type="match status" value="1"/>
</dbReference>
<evidence type="ECO:0000313" key="8">
    <source>
        <dbReference type="Proteomes" id="UP000297245"/>
    </source>
</evidence>
<gene>
    <name evidence="7" type="ORF">K435DRAFT_764384</name>
</gene>
<evidence type="ECO:0000256" key="4">
    <source>
        <dbReference type="SAM" id="MobiDB-lite"/>
    </source>
</evidence>
<dbReference type="Gene3D" id="3.90.180.10">
    <property type="entry name" value="Medium-chain alcohol dehydrogenases, catalytic domain"/>
    <property type="match status" value="1"/>
</dbReference>
<dbReference type="Proteomes" id="UP000297245">
    <property type="component" value="Unassembled WGS sequence"/>
</dbReference>